<protein>
    <submittedName>
        <fullName evidence="2">Uncharacterized protein</fullName>
    </submittedName>
</protein>
<evidence type="ECO:0000313" key="2">
    <source>
        <dbReference type="EMBL" id="PJZ74138.1"/>
    </source>
</evidence>
<sequence length="44" mass="5086">MAFKLDGAKFPTLEDLIAALYPLYADKMSEAEFRKYVKENAKEE</sequence>
<evidence type="ECO:0000313" key="3">
    <source>
        <dbReference type="Proteomes" id="UP000231962"/>
    </source>
</evidence>
<accession>A0A2M9ZPX7</accession>
<dbReference type="Proteomes" id="UP000231990">
    <property type="component" value="Unassembled WGS sequence"/>
</dbReference>
<dbReference type="Proteomes" id="UP000231962">
    <property type="component" value="Unassembled WGS sequence"/>
</dbReference>
<proteinExistence type="predicted"/>
<dbReference type="EMBL" id="NPDY01000013">
    <property type="protein sequence ID" value="PJZ68993.1"/>
    <property type="molecule type" value="Genomic_DNA"/>
</dbReference>
<dbReference type="OrthoDB" id="336850at2"/>
<gene>
    <name evidence="1" type="ORF">CH360_13085</name>
    <name evidence="2" type="ORF">CH373_04245</name>
</gene>
<name>A0A2M9ZPX7_9LEPT</name>
<dbReference type="RefSeq" id="WP_100714498.1">
    <property type="nucleotide sequence ID" value="NZ_NPDY01000013.1"/>
</dbReference>
<evidence type="ECO:0000313" key="1">
    <source>
        <dbReference type="EMBL" id="PJZ68993.1"/>
    </source>
</evidence>
<evidence type="ECO:0000313" key="4">
    <source>
        <dbReference type="Proteomes" id="UP000231990"/>
    </source>
</evidence>
<comment type="caution">
    <text evidence="2">The sequence shown here is derived from an EMBL/GenBank/DDBJ whole genome shotgun (WGS) entry which is preliminary data.</text>
</comment>
<reference evidence="3 4" key="1">
    <citation type="submission" date="2017-07" db="EMBL/GenBank/DDBJ databases">
        <title>Leptospira spp. isolated from tropical soils.</title>
        <authorList>
            <person name="Thibeaux R."/>
            <person name="Iraola G."/>
            <person name="Ferres I."/>
            <person name="Bierque E."/>
            <person name="Girault D."/>
            <person name="Soupe-Gilbert M.-E."/>
            <person name="Picardeau M."/>
            <person name="Goarant C."/>
        </authorList>
    </citation>
    <scope>NUCLEOTIDE SEQUENCE [LARGE SCALE GENOMIC DNA]</scope>
    <source>
        <strain evidence="2 4">FH1-B-B1</strain>
        <strain evidence="1 3">FH1-B-C1</strain>
    </source>
</reference>
<dbReference type="EMBL" id="NPDZ01000002">
    <property type="protein sequence ID" value="PJZ74138.1"/>
    <property type="molecule type" value="Genomic_DNA"/>
</dbReference>
<organism evidence="2 4">
    <name type="scientific">Leptospira perolatii</name>
    <dbReference type="NCBI Taxonomy" id="2023191"/>
    <lineage>
        <taxon>Bacteria</taxon>
        <taxon>Pseudomonadati</taxon>
        <taxon>Spirochaetota</taxon>
        <taxon>Spirochaetia</taxon>
        <taxon>Leptospirales</taxon>
        <taxon>Leptospiraceae</taxon>
        <taxon>Leptospira</taxon>
    </lineage>
</organism>
<keyword evidence="3" id="KW-1185">Reference proteome</keyword>
<dbReference type="AlphaFoldDB" id="A0A2M9ZPX7"/>